<dbReference type="OrthoDB" id="4529062at2"/>
<dbReference type="RefSeq" id="WP_149474935.1">
    <property type="nucleotide sequence ID" value="NZ_JAGGMB010000001.1"/>
</dbReference>
<feature type="transmembrane region" description="Helical" evidence="7">
    <location>
        <begin position="212"/>
        <end position="234"/>
    </location>
</feature>
<dbReference type="PANTHER" id="PTHR32322:SF18">
    <property type="entry name" value="S-ADENOSYLMETHIONINE_S-ADENOSYLHOMOCYSTEINE TRANSPORTER"/>
    <property type="match status" value="1"/>
</dbReference>
<feature type="transmembrane region" description="Helical" evidence="7">
    <location>
        <begin position="153"/>
        <end position="169"/>
    </location>
</feature>
<feature type="transmembrane region" description="Helical" evidence="7">
    <location>
        <begin position="66"/>
        <end position="86"/>
    </location>
</feature>
<proteinExistence type="inferred from homology"/>
<feature type="transmembrane region" description="Helical" evidence="7">
    <location>
        <begin position="92"/>
        <end position="112"/>
    </location>
</feature>
<feature type="transmembrane region" description="Helical" evidence="7">
    <location>
        <begin position="7"/>
        <end position="28"/>
    </location>
</feature>
<name>A0A9X0YQK2_9BACI</name>
<dbReference type="InterPro" id="IPR000620">
    <property type="entry name" value="EamA_dom"/>
</dbReference>
<accession>A0A9X0YQK2</accession>
<comment type="caution">
    <text evidence="9">The sequence shown here is derived from an EMBL/GenBank/DDBJ whole genome shotgun (WGS) entry which is preliminary data.</text>
</comment>
<comment type="similarity">
    <text evidence="2">Belongs to the EamA transporter family.</text>
</comment>
<dbReference type="GO" id="GO:0005886">
    <property type="term" value="C:plasma membrane"/>
    <property type="evidence" value="ECO:0007669"/>
    <property type="project" value="UniProtKB-SubCell"/>
</dbReference>
<feature type="transmembrane region" description="Helical" evidence="7">
    <location>
        <begin position="181"/>
        <end position="200"/>
    </location>
</feature>
<evidence type="ECO:0000313" key="9">
    <source>
        <dbReference type="EMBL" id="MBP2075982.1"/>
    </source>
</evidence>
<evidence type="ECO:0000256" key="5">
    <source>
        <dbReference type="ARBA" id="ARBA00022989"/>
    </source>
</evidence>
<evidence type="ECO:0000256" key="2">
    <source>
        <dbReference type="ARBA" id="ARBA00007362"/>
    </source>
</evidence>
<keyword evidence="4 7" id="KW-0812">Transmembrane</keyword>
<dbReference type="SUPFAM" id="SSF103481">
    <property type="entry name" value="Multidrug resistance efflux transporter EmrE"/>
    <property type="match status" value="2"/>
</dbReference>
<evidence type="ECO:0000256" key="4">
    <source>
        <dbReference type="ARBA" id="ARBA00022692"/>
    </source>
</evidence>
<evidence type="ECO:0000256" key="3">
    <source>
        <dbReference type="ARBA" id="ARBA00022475"/>
    </source>
</evidence>
<dbReference type="InterPro" id="IPR050638">
    <property type="entry name" value="AA-Vitamin_Transporters"/>
</dbReference>
<evidence type="ECO:0000256" key="1">
    <source>
        <dbReference type="ARBA" id="ARBA00004651"/>
    </source>
</evidence>
<feature type="transmembrane region" description="Helical" evidence="7">
    <location>
        <begin position="34"/>
        <end position="54"/>
    </location>
</feature>
<dbReference type="PANTHER" id="PTHR32322">
    <property type="entry name" value="INNER MEMBRANE TRANSPORTER"/>
    <property type="match status" value="1"/>
</dbReference>
<dbReference type="AlphaFoldDB" id="A0A9X0YQK2"/>
<feature type="domain" description="EamA" evidence="8">
    <location>
        <begin position="10"/>
        <end position="138"/>
    </location>
</feature>
<evidence type="ECO:0000313" key="10">
    <source>
        <dbReference type="Proteomes" id="UP001138793"/>
    </source>
</evidence>
<sequence length="303" mass="33138">MRNSLMYGQLVFVMVMWGFNVVAIKVIVGQFSAVTITSLRIFLAAMVVYFILWGTKQVRLPNRQEFYYIFLISLTGIAGHHFFLSVGLTQTTASNAGLVLGTVPLFTSILAVKMLKDQLSVLRIIGIIFGLVGVSFVILVGNINGLALNAGDIYIFLAVLFQAISFIYIKKATETMGARLVTGSTLLIGSLLLFIISLVMEPNGIASLQNGTILGWGVFLASAIFATAIGQFLYNHAIQFIGPGKSSIFMNLSPFFALLGSFLFLGEQISIAHFFGFILIVMGVILGSGMGDRLIYKRRLYER</sequence>
<keyword evidence="3" id="KW-1003">Cell membrane</keyword>
<dbReference type="Pfam" id="PF00892">
    <property type="entry name" value="EamA"/>
    <property type="match status" value="2"/>
</dbReference>
<evidence type="ECO:0000259" key="8">
    <source>
        <dbReference type="Pfam" id="PF00892"/>
    </source>
</evidence>
<evidence type="ECO:0000256" key="6">
    <source>
        <dbReference type="ARBA" id="ARBA00023136"/>
    </source>
</evidence>
<comment type="subcellular location">
    <subcellularLocation>
        <location evidence="1">Cell membrane</location>
        <topology evidence="1">Multi-pass membrane protein</topology>
    </subcellularLocation>
</comment>
<dbReference type="Proteomes" id="UP001138793">
    <property type="component" value="Unassembled WGS sequence"/>
</dbReference>
<dbReference type="EMBL" id="JAGGMB010000001">
    <property type="protein sequence ID" value="MBP2075982.1"/>
    <property type="molecule type" value="Genomic_DNA"/>
</dbReference>
<feature type="transmembrane region" description="Helical" evidence="7">
    <location>
        <begin position="271"/>
        <end position="291"/>
    </location>
</feature>
<organism evidence="9 10">
    <name type="scientific">Oceanobacillus polygoni</name>
    <dbReference type="NCBI Taxonomy" id="1235259"/>
    <lineage>
        <taxon>Bacteria</taxon>
        <taxon>Bacillati</taxon>
        <taxon>Bacillota</taxon>
        <taxon>Bacilli</taxon>
        <taxon>Bacillales</taxon>
        <taxon>Bacillaceae</taxon>
        <taxon>Oceanobacillus</taxon>
    </lineage>
</organism>
<keyword evidence="5 7" id="KW-1133">Transmembrane helix</keyword>
<keyword evidence="6 7" id="KW-0472">Membrane</keyword>
<reference evidence="9" key="1">
    <citation type="submission" date="2021-03" db="EMBL/GenBank/DDBJ databases">
        <title>Genomic Encyclopedia of Type Strains, Phase IV (KMG-IV): sequencing the most valuable type-strain genomes for metagenomic binning, comparative biology and taxonomic classification.</title>
        <authorList>
            <person name="Goeker M."/>
        </authorList>
    </citation>
    <scope>NUCLEOTIDE SEQUENCE</scope>
    <source>
        <strain evidence="9">DSM 107338</strain>
    </source>
</reference>
<gene>
    <name evidence="9" type="ORF">J2Z64_000193</name>
</gene>
<evidence type="ECO:0000256" key="7">
    <source>
        <dbReference type="SAM" id="Phobius"/>
    </source>
</evidence>
<feature type="transmembrane region" description="Helical" evidence="7">
    <location>
        <begin position="246"/>
        <end position="265"/>
    </location>
</feature>
<protein>
    <submittedName>
        <fullName evidence="9">Drug/metabolite transporter (DMT)-like permease</fullName>
    </submittedName>
</protein>
<keyword evidence="10" id="KW-1185">Reference proteome</keyword>
<dbReference type="InterPro" id="IPR037185">
    <property type="entry name" value="EmrE-like"/>
</dbReference>
<feature type="transmembrane region" description="Helical" evidence="7">
    <location>
        <begin position="124"/>
        <end position="147"/>
    </location>
</feature>
<feature type="domain" description="EamA" evidence="8">
    <location>
        <begin position="150"/>
        <end position="286"/>
    </location>
</feature>